<proteinExistence type="predicted"/>
<gene>
    <name evidence="1" type="ORF">ANCDUO_06315</name>
</gene>
<dbReference type="AlphaFoldDB" id="A0A0C2D203"/>
<protein>
    <recommendedName>
        <fullName evidence="3">MULE transposase domain-containing protein</fullName>
    </recommendedName>
</protein>
<evidence type="ECO:0000313" key="1">
    <source>
        <dbReference type="EMBL" id="KIH63383.1"/>
    </source>
</evidence>
<accession>A0A0C2D203</accession>
<dbReference type="EMBL" id="KN728696">
    <property type="protein sequence ID" value="KIH63383.1"/>
    <property type="molecule type" value="Genomic_DNA"/>
</dbReference>
<keyword evidence="2" id="KW-1185">Reference proteome</keyword>
<dbReference type="OrthoDB" id="5866935at2759"/>
<evidence type="ECO:0008006" key="3">
    <source>
        <dbReference type="Google" id="ProtNLM"/>
    </source>
</evidence>
<evidence type="ECO:0000313" key="2">
    <source>
        <dbReference type="Proteomes" id="UP000054047"/>
    </source>
</evidence>
<organism evidence="1 2">
    <name type="scientific">Ancylostoma duodenale</name>
    <dbReference type="NCBI Taxonomy" id="51022"/>
    <lineage>
        <taxon>Eukaryota</taxon>
        <taxon>Metazoa</taxon>
        <taxon>Ecdysozoa</taxon>
        <taxon>Nematoda</taxon>
        <taxon>Chromadorea</taxon>
        <taxon>Rhabditida</taxon>
        <taxon>Rhabditina</taxon>
        <taxon>Rhabditomorpha</taxon>
        <taxon>Strongyloidea</taxon>
        <taxon>Ancylostomatidae</taxon>
        <taxon>Ancylostomatinae</taxon>
        <taxon>Ancylostoma</taxon>
    </lineage>
</organism>
<sequence>MTDDCGAFYNGFRAVFPASNAQKILCKFHLGQSIGSKLKEYLSEEDAADGKAIFREVLDKALPTEFERAYSAFMTWLETKNEELLSVVSCPQ</sequence>
<name>A0A0C2D203_9BILA</name>
<dbReference type="Proteomes" id="UP000054047">
    <property type="component" value="Unassembled WGS sequence"/>
</dbReference>
<reference evidence="1 2" key="1">
    <citation type="submission" date="2013-12" db="EMBL/GenBank/DDBJ databases">
        <title>Draft genome of the parsitic nematode Ancylostoma duodenale.</title>
        <authorList>
            <person name="Mitreva M."/>
        </authorList>
    </citation>
    <scope>NUCLEOTIDE SEQUENCE [LARGE SCALE GENOMIC DNA]</scope>
    <source>
        <strain evidence="1 2">Zhejiang</strain>
    </source>
</reference>